<evidence type="ECO:0000256" key="1">
    <source>
        <dbReference type="ARBA" id="ARBA00004651"/>
    </source>
</evidence>
<feature type="transmembrane region" description="Helical" evidence="6">
    <location>
        <begin position="34"/>
        <end position="53"/>
    </location>
</feature>
<dbReference type="Pfam" id="PF04066">
    <property type="entry name" value="MrpF_PhaF"/>
    <property type="match status" value="1"/>
</dbReference>
<feature type="transmembrane region" description="Helical" evidence="6">
    <location>
        <begin position="59"/>
        <end position="79"/>
    </location>
</feature>
<keyword evidence="4 6" id="KW-1133">Transmembrane helix</keyword>
<feature type="transmembrane region" description="Helical" evidence="6">
    <location>
        <begin position="6"/>
        <end position="27"/>
    </location>
</feature>
<keyword evidence="3 6" id="KW-0812">Transmembrane</keyword>
<keyword evidence="5 6" id="KW-0472">Membrane</keyword>
<dbReference type="STRING" id="469383.Cwoe_1207"/>
<proteinExistence type="predicted"/>
<reference evidence="8" key="2">
    <citation type="submission" date="2010-01" db="EMBL/GenBank/DDBJ databases">
        <title>The complete genome of Conexibacter woesei DSM 14684.</title>
        <authorList>
            <consortium name="US DOE Joint Genome Institute (JGI-PGF)"/>
            <person name="Lucas S."/>
            <person name="Copeland A."/>
            <person name="Lapidus A."/>
            <person name="Glavina del Rio T."/>
            <person name="Dalin E."/>
            <person name="Tice H."/>
            <person name="Bruce D."/>
            <person name="Goodwin L."/>
            <person name="Pitluck S."/>
            <person name="Kyrpides N."/>
            <person name="Mavromatis K."/>
            <person name="Ivanova N."/>
            <person name="Mikhailova N."/>
            <person name="Chertkov O."/>
            <person name="Brettin T."/>
            <person name="Detter J.C."/>
            <person name="Han C."/>
            <person name="Larimer F."/>
            <person name="Land M."/>
            <person name="Hauser L."/>
            <person name="Markowitz V."/>
            <person name="Cheng J.-F."/>
            <person name="Hugenholtz P."/>
            <person name="Woyke T."/>
            <person name="Wu D."/>
            <person name="Pukall R."/>
            <person name="Steenblock K."/>
            <person name="Schneider S."/>
            <person name="Klenk H.-P."/>
            <person name="Eisen J.A."/>
        </authorList>
    </citation>
    <scope>NUCLEOTIDE SEQUENCE [LARGE SCALE GENOMIC DNA]</scope>
    <source>
        <strain evidence="8">DSM 14684 / CIP 108061 / JCM 11494 / NBRC 100937 / ID131577</strain>
    </source>
</reference>
<dbReference type="KEGG" id="cwo:Cwoe_1207"/>
<name>D3FDR2_CONWI</name>
<gene>
    <name evidence="7" type="ordered locus">Cwoe_1207</name>
</gene>
<dbReference type="eggNOG" id="COG2212">
    <property type="taxonomic scope" value="Bacteria"/>
</dbReference>
<dbReference type="RefSeq" id="WP_012932687.1">
    <property type="nucleotide sequence ID" value="NC_013739.1"/>
</dbReference>
<sequence length="89" mass="9385" precursor="true">MPEIVIVVALVCVTGMLAIGAAVLLRARDVLERIVALDLLTVICVALLALLTYLRDVSYYLDAALALAALSFVATLAAVRSERGGGPFR</sequence>
<dbReference type="InterPro" id="IPR007208">
    <property type="entry name" value="MrpF/PhaF-like"/>
</dbReference>
<reference evidence="7 8" key="1">
    <citation type="journal article" date="2010" name="Stand. Genomic Sci.">
        <title>Complete genome sequence of Conexibacter woesei type strain (ID131577).</title>
        <authorList>
            <person name="Pukall R."/>
            <person name="Lapidus A."/>
            <person name="Glavina Del Rio T."/>
            <person name="Copeland A."/>
            <person name="Tice H."/>
            <person name="Cheng J.-F."/>
            <person name="Lucas S."/>
            <person name="Chen F."/>
            <person name="Nolan M."/>
            <person name="Bruce D."/>
            <person name="Goodwin L."/>
            <person name="Pitluck S."/>
            <person name="Mavromatis K."/>
            <person name="Ivanova N."/>
            <person name="Ovchinnikova G."/>
            <person name="Pati A."/>
            <person name="Chen A."/>
            <person name="Palaniappan K."/>
            <person name="Land M."/>
            <person name="Hauser L."/>
            <person name="Chang Y.-J."/>
            <person name="Jeffries C.D."/>
            <person name="Chain P."/>
            <person name="Meincke L."/>
            <person name="Sims D."/>
            <person name="Brettin T."/>
            <person name="Detter J.C."/>
            <person name="Rohde M."/>
            <person name="Goeker M."/>
            <person name="Bristow J."/>
            <person name="Eisen J.A."/>
            <person name="Markowitz V."/>
            <person name="Kyrpides N.C."/>
            <person name="Klenk H.-P."/>
            <person name="Hugenholtz P."/>
        </authorList>
    </citation>
    <scope>NUCLEOTIDE SEQUENCE [LARGE SCALE GENOMIC DNA]</scope>
    <source>
        <strain evidence="8">DSM 14684 / CIP 108061 / JCM 11494 / NBRC 100937 / ID131577</strain>
    </source>
</reference>
<accession>D3FDR2</accession>
<evidence type="ECO:0000256" key="4">
    <source>
        <dbReference type="ARBA" id="ARBA00022989"/>
    </source>
</evidence>
<dbReference type="AlphaFoldDB" id="D3FDR2"/>
<dbReference type="Proteomes" id="UP000008229">
    <property type="component" value="Chromosome"/>
</dbReference>
<keyword evidence="2" id="KW-1003">Cell membrane</keyword>
<evidence type="ECO:0000256" key="2">
    <source>
        <dbReference type="ARBA" id="ARBA00022475"/>
    </source>
</evidence>
<dbReference type="GO" id="GO:0015075">
    <property type="term" value="F:monoatomic ion transmembrane transporter activity"/>
    <property type="evidence" value="ECO:0007669"/>
    <property type="project" value="InterPro"/>
</dbReference>
<evidence type="ECO:0000256" key="5">
    <source>
        <dbReference type="ARBA" id="ARBA00023136"/>
    </source>
</evidence>
<organism evidence="7 8">
    <name type="scientific">Conexibacter woesei (strain DSM 14684 / CCUG 47730 / CIP 108061 / JCM 11494 / NBRC 100937 / ID131577)</name>
    <dbReference type="NCBI Taxonomy" id="469383"/>
    <lineage>
        <taxon>Bacteria</taxon>
        <taxon>Bacillati</taxon>
        <taxon>Actinomycetota</taxon>
        <taxon>Thermoleophilia</taxon>
        <taxon>Solirubrobacterales</taxon>
        <taxon>Conexibacteraceae</taxon>
        <taxon>Conexibacter</taxon>
    </lineage>
</organism>
<keyword evidence="8" id="KW-1185">Reference proteome</keyword>
<evidence type="ECO:0000256" key="3">
    <source>
        <dbReference type="ARBA" id="ARBA00022692"/>
    </source>
</evidence>
<evidence type="ECO:0000313" key="7">
    <source>
        <dbReference type="EMBL" id="ADB49636.1"/>
    </source>
</evidence>
<evidence type="ECO:0000313" key="8">
    <source>
        <dbReference type="Proteomes" id="UP000008229"/>
    </source>
</evidence>
<dbReference type="GO" id="GO:0005886">
    <property type="term" value="C:plasma membrane"/>
    <property type="evidence" value="ECO:0007669"/>
    <property type="project" value="UniProtKB-SubCell"/>
</dbReference>
<dbReference type="HOGENOM" id="CLU_125825_1_1_11"/>
<dbReference type="EMBL" id="CP001854">
    <property type="protein sequence ID" value="ADB49636.1"/>
    <property type="molecule type" value="Genomic_DNA"/>
</dbReference>
<evidence type="ECO:0000256" key="6">
    <source>
        <dbReference type="SAM" id="Phobius"/>
    </source>
</evidence>
<comment type="subcellular location">
    <subcellularLocation>
        <location evidence="1">Cell membrane</location>
        <topology evidence="1">Multi-pass membrane protein</topology>
    </subcellularLocation>
</comment>
<protein>
    <submittedName>
        <fullName evidence="7">Multiple resistance and pH regulation protein F</fullName>
    </submittedName>
</protein>